<dbReference type="AlphaFoldDB" id="A0A4U0UNT2"/>
<dbReference type="Proteomes" id="UP000310066">
    <property type="component" value="Unassembled WGS sequence"/>
</dbReference>
<accession>A0A4U0UNT2</accession>
<feature type="compositionally biased region" description="Polar residues" evidence="1">
    <location>
        <begin position="127"/>
        <end position="137"/>
    </location>
</feature>
<dbReference type="OrthoDB" id="3877320at2759"/>
<dbReference type="EMBL" id="NAJP01000052">
    <property type="protein sequence ID" value="TKA37420.1"/>
    <property type="molecule type" value="Genomic_DNA"/>
</dbReference>
<evidence type="ECO:0000256" key="1">
    <source>
        <dbReference type="SAM" id="MobiDB-lite"/>
    </source>
</evidence>
<evidence type="ECO:0000313" key="2">
    <source>
        <dbReference type="EMBL" id="TKA37420.1"/>
    </source>
</evidence>
<sequence length="299" mass="33556">MSTSRNPGQATADARFRPARQAKTLKATIDSNFKLLQDPYGLKKLAKTKSKADPEPGNENLLTIIRCQIAINKYAVDGFFQRNSEKANVYLEAMKKLKPIDTENVLMAYIEKYQVALPDLGTAQPHADTSPSDTSTKPEIKKRKAGDSSSLMLGMRKRRNAAHIEIESQSEDEGVIDSDIEDGRNAWESEDRCVFDDDLKNGRSAWESGTVMHPVRNRADAWESKDRCVFDDDLKNGRSAWESGTVMHPVRNPQEKGRIDAQKRLAIDLANELQQRFNRIAGARRAGKRYEGFGGAIRD</sequence>
<feature type="region of interest" description="Disordered" evidence="1">
    <location>
        <begin position="121"/>
        <end position="152"/>
    </location>
</feature>
<organism evidence="2 3">
    <name type="scientific">Friedmanniomyces endolithicus</name>
    <dbReference type="NCBI Taxonomy" id="329885"/>
    <lineage>
        <taxon>Eukaryota</taxon>
        <taxon>Fungi</taxon>
        <taxon>Dikarya</taxon>
        <taxon>Ascomycota</taxon>
        <taxon>Pezizomycotina</taxon>
        <taxon>Dothideomycetes</taxon>
        <taxon>Dothideomycetidae</taxon>
        <taxon>Mycosphaerellales</taxon>
        <taxon>Teratosphaeriaceae</taxon>
        <taxon>Friedmanniomyces</taxon>
    </lineage>
</organism>
<proteinExistence type="predicted"/>
<protein>
    <submittedName>
        <fullName evidence="2">Uncharacterized protein</fullName>
    </submittedName>
</protein>
<gene>
    <name evidence="2" type="ORF">B0A54_11005</name>
</gene>
<comment type="caution">
    <text evidence="2">The sequence shown here is derived from an EMBL/GenBank/DDBJ whole genome shotgun (WGS) entry which is preliminary data.</text>
</comment>
<reference evidence="2 3" key="1">
    <citation type="submission" date="2017-03" db="EMBL/GenBank/DDBJ databases">
        <title>Genomes of endolithic fungi from Antarctica.</title>
        <authorList>
            <person name="Coleine C."/>
            <person name="Masonjones S."/>
            <person name="Stajich J.E."/>
        </authorList>
    </citation>
    <scope>NUCLEOTIDE SEQUENCE [LARGE SCALE GENOMIC DNA]</scope>
    <source>
        <strain evidence="2 3">CCFEE 5311</strain>
    </source>
</reference>
<evidence type="ECO:0000313" key="3">
    <source>
        <dbReference type="Proteomes" id="UP000310066"/>
    </source>
</evidence>
<name>A0A4U0UNT2_9PEZI</name>